<evidence type="ECO:0000313" key="6">
    <source>
        <dbReference type="Proteomes" id="UP000807025"/>
    </source>
</evidence>
<keyword evidence="3" id="KW-0812">Transmembrane</keyword>
<evidence type="ECO:0000256" key="3">
    <source>
        <dbReference type="SAM" id="Phobius"/>
    </source>
</evidence>
<sequence>MFALGGTILIAVLIWCYIRRNDKALKAQPDKEFAAFSPNRVTAKQVLTTAAEPLDKLTVADQLPPRTGRRYIVVGGAGFLGGWIVVQLLARGEDPKKIRVLDLKAPRRHDLLTGSAKDIDFIQLDISDKGAVYAAFTKSWPDESHDDVTIFHTASNIRFYERHPALLHRSAKVNVQGTENIIDAAKAIGANILLYTSSGSVAVRRSRFWLWPWESKIPFHFQVIDDDEHNHILPRRHKQFFSNYAATKMHAETLVRKADKTGQLRTGCLRPGNGIFGPGGDMLCGAYLVRKANPTWVQNTLQSFVYVENCALAHLCYEQRLIELSNGSCNPDIGGQVFHVADPGAPPTYGDVYTTLEVLTDGETYFPEFSPTVMLFIAHMIELYYLVQYYLSESTSRIPRAFGRFLPTINGDLVNLQPSLWALMQVHLVFDDSRARLSPEQGGLGYRGSWTTLEALHKTVAEYKSGVSKFDNRSDMGGVSLGWAPGRAQRGVGKVGDSIVESLRIDPLQTKN</sequence>
<evidence type="ECO:0000256" key="2">
    <source>
        <dbReference type="ARBA" id="ARBA00023002"/>
    </source>
</evidence>
<dbReference type="GO" id="GO:0006694">
    <property type="term" value="P:steroid biosynthetic process"/>
    <property type="evidence" value="ECO:0007669"/>
    <property type="project" value="InterPro"/>
</dbReference>
<comment type="similarity">
    <text evidence="1">Belongs to the 3-beta-HSD family.</text>
</comment>
<keyword evidence="2" id="KW-0560">Oxidoreductase</keyword>
<accession>A0A9P5ZRQ8</accession>
<organism evidence="5 6">
    <name type="scientific">Pleurotus eryngii</name>
    <name type="common">Boletus of the steppes</name>
    <dbReference type="NCBI Taxonomy" id="5323"/>
    <lineage>
        <taxon>Eukaryota</taxon>
        <taxon>Fungi</taxon>
        <taxon>Dikarya</taxon>
        <taxon>Basidiomycota</taxon>
        <taxon>Agaricomycotina</taxon>
        <taxon>Agaricomycetes</taxon>
        <taxon>Agaricomycetidae</taxon>
        <taxon>Agaricales</taxon>
        <taxon>Pleurotineae</taxon>
        <taxon>Pleurotaceae</taxon>
        <taxon>Pleurotus</taxon>
    </lineage>
</organism>
<evidence type="ECO:0000256" key="1">
    <source>
        <dbReference type="ARBA" id="ARBA00009219"/>
    </source>
</evidence>
<reference evidence="5" key="1">
    <citation type="submission" date="2020-11" db="EMBL/GenBank/DDBJ databases">
        <authorList>
            <consortium name="DOE Joint Genome Institute"/>
            <person name="Ahrendt S."/>
            <person name="Riley R."/>
            <person name="Andreopoulos W."/>
            <person name="Labutti K."/>
            <person name="Pangilinan J."/>
            <person name="Ruiz-Duenas F.J."/>
            <person name="Barrasa J.M."/>
            <person name="Sanchez-Garcia M."/>
            <person name="Camarero S."/>
            <person name="Miyauchi S."/>
            <person name="Serrano A."/>
            <person name="Linde D."/>
            <person name="Babiker R."/>
            <person name="Drula E."/>
            <person name="Ayuso-Fernandez I."/>
            <person name="Pacheco R."/>
            <person name="Padilla G."/>
            <person name="Ferreira P."/>
            <person name="Barriuso J."/>
            <person name="Kellner H."/>
            <person name="Castanera R."/>
            <person name="Alfaro M."/>
            <person name="Ramirez L."/>
            <person name="Pisabarro A.G."/>
            <person name="Kuo A."/>
            <person name="Tritt A."/>
            <person name="Lipzen A."/>
            <person name="He G."/>
            <person name="Yan M."/>
            <person name="Ng V."/>
            <person name="Cullen D."/>
            <person name="Martin F."/>
            <person name="Rosso M.-N."/>
            <person name="Henrissat B."/>
            <person name="Hibbett D."/>
            <person name="Martinez A.T."/>
            <person name="Grigoriev I.V."/>
        </authorList>
    </citation>
    <scope>NUCLEOTIDE SEQUENCE</scope>
    <source>
        <strain evidence="5">ATCC 90797</strain>
    </source>
</reference>
<feature type="domain" description="3-beta hydroxysteroid dehydrogenase/isomerase" evidence="4">
    <location>
        <begin position="72"/>
        <end position="343"/>
    </location>
</feature>
<dbReference type="OrthoDB" id="10058185at2759"/>
<dbReference type="PANTHER" id="PTHR43245:SF51">
    <property type="entry name" value="SHORT CHAIN DEHYDROGENASE_REDUCTASE FAMILY 42E, MEMBER 2"/>
    <property type="match status" value="1"/>
</dbReference>
<keyword evidence="3" id="KW-0472">Membrane</keyword>
<name>A0A9P5ZRQ8_PLEER</name>
<evidence type="ECO:0000313" key="5">
    <source>
        <dbReference type="EMBL" id="KAF9493053.1"/>
    </source>
</evidence>
<dbReference type="GO" id="GO:0016616">
    <property type="term" value="F:oxidoreductase activity, acting on the CH-OH group of donors, NAD or NADP as acceptor"/>
    <property type="evidence" value="ECO:0007669"/>
    <property type="project" value="InterPro"/>
</dbReference>
<protein>
    <submittedName>
        <fullName evidence="5">NAD(P)-binding protein</fullName>
    </submittedName>
</protein>
<gene>
    <name evidence="5" type="ORF">BDN71DRAFT_1450752</name>
</gene>
<dbReference type="Pfam" id="PF01073">
    <property type="entry name" value="3Beta_HSD"/>
    <property type="match status" value="1"/>
</dbReference>
<dbReference type="InterPro" id="IPR002225">
    <property type="entry name" value="3Beta_OHSteriod_DH/Estase"/>
</dbReference>
<dbReference type="Gene3D" id="3.40.50.720">
    <property type="entry name" value="NAD(P)-binding Rossmann-like Domain"/>
    <property type="match status" value="1"/>
</dbReference>
<keyword evidence="3" id="KW-1133">Transmembrane helix</keyword>
<dbReference type="Proteomes" id="UP000807025">
    <property type="component" value="Unassembled WGS sequence"/>
</dbReference>
<keyword evidence="6" id="KW-1185">Reference proteome</keyword>
<dbReference type="EMBL" id="MU154591">
    <property type="protein sequence ID" value="KAF9493053.1"/>
    <property type="molecule type" value="Genomic_DNA"/>
</dbReference>
<dbReference type="InterPro" id="IPR036291">
    <property type="entry name" value="NAD(P)-bd_dom_sf"/>
</dbReference>
<evidence type="ECO:0000259" key="4">
    <source>
        <dbReference type="Pfam" id="PF01073"/>
    </source>
</evidence>
<dbReference type="PANTHER" id="PTHR43245">
    <property type="entry name" value="BIFUNCTIONAL POLYMYXIN RESISTANCE PROTEIN ARNA"/>
    <property type="match status" value="1"/>
</dbReference>
<feature type="transmembrane region" description="Helical" evidence="3">
    <location>
        <begin position="71"/>
        <end position="90"/>
    </location>
</feature>
<proteinExistence type="inferred from homology"/>
<dbReference type="AlphaFoldDB" id="A0A9P5ZRQ8"/>
<dbReference type="InterPro" id="IPR050177">
    <property type="entry name" value="Lipid_A_modif_metabolic_enz"/>
</dbReference>
<comment type="caution">
    <text evidence="5">The sequence shown here is derived from an EMBL/GenBank/DDBJ whole genome shotgun (WGS) entry which is preliminary data.</text>
</comment>
<dbReference type="SUPFAM" id="SSF51735">
    <property type="entry name" value="NAD(P)-binding Rossmann-fold domains"/>
    <property type="match status" value="1"/>
</dbReference>